<evidence type="ECO:0000313" key="2">
    <source>
        <dbReference type="Proteomes" id="UP000828941"/>
    </source>
</evidence>
<proteinExistence type="predicted"/>
<reference evidence="1 2" key="1">
    <citation type="journal article" date="2022" name="DNA Res.">
        <title>Chromosomal-level genome assembly of the orchid tree Bauhinia variegata (Leguminosae; Cercidoideae) supports the allotetraploid origin hypothesis of Bauhinia.</title>
        <authorList>
            <person name="Zhong Y."/>
            <person name="Chen Y."/>
            <person name="Zheng D."/>
            <person name="Pang J."/>
            <person name="Liu Y."/>
            <person name="Luo S."/>
            <person name="Meng S."/>
            <person name="Qian L."/>
            <person name="Wei D."/>
            <person name="Dai S."/>
            <person name="Zhou R."/>
        </authorList>
    </citation>
    <scope>NUCLEOTIDE SEQUENCE [LARGE SCALE GENOMIC DNA]</scope>
    <source>
        <strain evidence="1">BV-YZ2020</strain>
    </source>
</reference>
<accession>A0ACB9MJK2</accession>
<gene>
    <name evidence="1" type="ORF">L6164_023743</name>
</gene>
<keyword evidence="2" id="KW-1185">Reference proteome</keyword>
<evidence type="ECO:0000313" key="1">
    <source>
        <dbReference type="EMBL" id="KAI4324186.1"/>
    </source>
</evidence>
<comment type="caution">
    <text evidence="1">The sequence shown here is derived from an EMBL/GenBank/DDBJ whole genome shotgun (WGS) entry which is preliminary data.</text>
</comment>
<name>A0ACB9MJK2_BAUVA</name>
<dbReference type="EMBL" id="CM039434">
    <property type="protein sequence ID" value="KAI4324186.1"/>
    <property type="molecule type" value="Genomic_DNA"/>
</dbReference>
<protein>
    <submittedName>
        <fullName evidence="1">Uncharacterized protein</fullName>
    </submittedName>
</protein>
<dbReference type="Proteomes" id="UP000828941">
    <property type="component" value="Chromosome 9"/>
</dbReference>
<sequence length="426" mass="45809">MANSSSLHFFLLFIALFSVSSLSAAPDAPKPKTQSIIIPVKKDPATNQYYSSLGIGTPRHDMDLVIDLAGEHLWYNCDTGYNSSSYIPVACGSKQCPESSPCVGCNNFPLKPGCTNNTCGLDVFNPFAEFIFSGDMGDDVLFLPQMEVPHFLSGCSDGDRFSSSFLVGLVKSARGMVGLARTELALQTQLSSAFNLPNKFSLCLPSSKENGSGNIFIGGVPNQKPLHFSTPLVINPVSTAPSFSEGEPSDEYFIGVKSIKIDGKVVNFKRSLLSIDEKGNGGTKISTMKPYTELHSNIYKSFVRQFVKQAADRKIKRVASVAPFEACFDAKTIGRTIAGPAVPAIDLELQNEGVKWRIYGANSMVETGKNVVCLGFVDGGKSPRTSVVIGGHQLEDNVLEFDLVSSKLGFSSSLLLQNASCSSFRG</sequence>
<organism evidence="1 2">
    <name type="scientific">Bauhinia variegata</name>
    <name type="common">Purple orchid tree</name>
    <name type="synonym">Phanera variegata</name>
    <dbReference type="NCBI Taxonomy" id="167791"/>
    <lineage>
        <taxon>Eukaryota</taxon>
        <taxon>Viridiplantae</taxon>
        <taxon>Streptophyta</taxon>
        <taxon>Embryophyta</taxon>
        <taxon>Tracheophyta</taxon>
        <taxon>Spermatophyta</taxon>
        <taxon>Magnoliopsida</taxon>
        <taxon>eudicotyledons</taxon>
        <taxon>Gunneridae</taxon>
        <taxon>Pentapetalae</taxon>
        <taxon>rosids</taxon>
        <taxon>fabids</taxon>
        <taxon>Fabales</taxon>
        <taxon>Fabaceae</taxon>
        <taxon>Cercidoideae</taxon>
        <taxon>Cercideae</taxon>
        <taxon>Bauhiniinae</taxon>
        <taxon>Bauhinia</taxon>
    </lineage>
</organism>